<dbReference type="GeneID" id="54350331"/>
<keyword evidence="2" id="KW-1185">Reference proteome</keyword>
<evidence type="ECO:0000313" key="2">
    <source>
        <dbReference type="Proteomes" id="UP000800082"/>
    </source>
</evidence>
<dbReference type="EMBL" id="ML978969">
    <property type="protein sequence ID" value="KAF1928408.1"/>
    <property type="molecule type" value="Genomic_DNA"/>
</dbReference>
<accession>A0A6A5RMP9</accession>
<evidence type="ECO:0000313" key="1">
    <source>
        <dbReference type="EMBL" id="KAF1928408.1"/>
    </source>
</evidence>
<dbReference type="OrthoDB" id="5330058at2759"/>
<name>A0A6A5RMP9_9PLEO</name>
<dbReference type="Proteomes" id="UP000800082">
    <property type="component" value="Unassembled WGS sequence"/>
</dbReference>
<protein>
    <submittedName>
        <fullName evidence="1">Uncharacterized protein</fullName>
    </submittedName>
</protein>
<gene>
    <name evidence="1" type="ORF">M421DRAFT_420953</name>
</gene>
<sequence>MYPVNPNHLDVIECWKGLSRTQATELTMWYQFLDECLHNEVREVLSKEVVQDLMDSNEAIEEVHFFARMLECLRSKPQRIVDIIFIDIIDSMMGMFHDRFPNESASFASSWSHFSGGLSLFLHNFLRLQDCFQHSPHGPCLEANFDFQFSRWVLTATGDVAWQPPNIRFLHVPTTRASGETYRITPFVWKEIDSPIRSPSCDSYVDQVEYVITRSPATFTWDPVKRCFNTVIGHPRDGKPRTVETVVMATINTLFPDDVIFERRSRWSMKLDVTPTRQPLTPAENRLPSCETYLRRLLEISSAGSDHETVVHNRPVMYSSPQKRKVSKPEVVDAVTASKRRCRDSMLELDDALSDEELLCDDSFVPRYSQGIPQIAEHKSNDPFVGPQRRRYDFDQPVKIQCDSGYSSSSTSPAFPVESTPSEDAIIADRGSLHQDEILHNYHEFADRRLFKDAGLVTSPFSDSERMAYESIFMEDSDEWSPATDGSSINMDMVMSEQ</sequence>
<organism evidence="1 2">
    <name type="scientific">Didymella exigua CBS 183.55</name>
    <dbReference type="NCBI Taxonomy" id="1150837"/>
    <lineage>
        <taxon>Eukaryota</taxon>
        <taxon>Fungi</taxon>
        <taxon>Dikarya</taxon>
        <taxon>Ascomycota</taxon>
        <taxon>Pezizomycotina</taxon>
        <taxon>Dothideomycetes</taxon>
        <taxon>Pleosporomycetidae</taxon>
        <taxon>Pleosporales</taxon>
        <taxon>Pleosporineae</taxon>
        <taxon>Didymellaceae</taxon>
        <taxon>Didymella</taxon>
    </lineage>
</organism>
<proteinExistence type="predicted"/>
<reference evidence="1" key="1">
    <citation type="journal article" date="2020" name="Stud. Mycol.">
        <title>101 Dothideomycetes genomes: a test case for predicting lifestyles and emergence of pathogens.</title>
        <authorList>
            <person name="Haridas S."/>
            <person name="Albert R."/>
            <person name="Binder M."/>
            <person name="Bloem J."/>
            <person name="Labutti K."/>
            <person name="Salamov A."/>
            <person name="Andreopoulos B."/>
            <person name="Baker S."/>
            <person name="Barry K."/>
            <person name="Bills G."/>
            <person name="Bluhm B."/>
            <person name="Cannon C."/>
            <person name="Castanera R."/>
            <person name="Culley D."/>
            <person name="Daum C."/>
            <person name="Ezra D."/>
            <person name="Gonzalez J."/>
            <person name="Henrissat B."/>
            <person name="Kuo A."/>
            <person name="Liang C."/>
            <person name="Lipzen A."/>
            <person name="Lutzoni F."/>
            <person name="Magnuson J."/>
            <person name="Mondo S."/>
            <person name="Nolan M."/>
            <person name="Ohm R."/>
            <person name="Pangilinan J."/>
            <person name="Park H.-J."/>
            <person name="Ramirez L."/>
            <person name="Alfaro M."/>
            <person name="Sun H."/>
            <person name="Tritt A."/>
            <person name="Yoshinaga Y."/>
            <person name="Zwiers L.-H."/>
            <person name="Turgeon B."/>
            <person name="Goodwin S."/>
            <person name="Spatafora J."/>
            <person name="Crous P."/>
            <person name="Grigoriev I."/>
        </authorList>
    </citation>
    <scope>NUCLEOTIDE SEQUENCE</scope>
    <source>
        <strain evidence="1">CBS 183.55</strain>
    </source>
</reference>
<dbReference type="RefSeq" id="XP_033448660.1">
    <property type="nucleotide sequence ID" value="XM_033592663.1"/>
</dbReference>
<dbReference type="AlphaFoldDB" id="A0A6A5RMP9"/>